<feature type="region of interest" description="Disordered" evidence="10">
    <location>
        <begin position="76"/>
        <end position="95"/>
    </location>
</feature>
<dbReference type="InterPro" id="IPR013083">
    <property type="entry name" value="Znf_RING/FYVE/PHD"/>
</dbReference>
<keyword evidence="6 9" id="KW-0863">Zinc-finger</keyword>
<evidence type="ECO:0000256" key="6">
    <source>
        <dbReference type="ARBA" id="ARBA00022771"/>
    </source>
</evidence>
<comment type="catalytic activity">
    <reaction evidence="1">
        <text>S-ubiquitinyl-[E2 ubiquitin-conjugating enzyme]-L-cysteine + [acceptor protein]-L-lysine = [E2 ubiquitin-conjugating enzyme]-L-cysteine + N(6)-ubiquitinyl-[acceptor protein]-L-lysine.</text>
        <dbReference type="EC" id="2.3.2.27"/>
    </reaction>
</comment>
<proteinExistence type="predicted"/>
<keyword evidence="8" id="KW-0862">Zinc</keyword>
<reference evidence="13" key="1">
    <citation type="journal article" date="2014" name="Nat. Commun.">
        <title>The emerging biofuel crop Camelina sativa retains a highly undifferentiated hexaploid genome structure.</title>
        <authorList>
            <person name="Kagale S."/>
            <person name="Koh C."/>
            <person name="Nixon J."/>
            <person name="Bollina V."/>
            <person name="Clarke W.E."/>
            <person name="Tuteja R."/>
            <person name="Spillane C."/>
            <person name="Robinson S.J."/>
            <person name="Links M.G."/>
            <person name="Clarke C."/>
            <person name="Higgins E.E."/>
            <person name="Huebert T."/>
            <person name="Sharpe A.G."/>
            <person name="Parkin I.A."/>
        </authorList>
    </citation>
    <scope>NUCLEOTIDE SEQUENCE [LARGE SCALE GENOMIC DNA]</scope>
    <source>
        <strain evidence="13">cv. DH55</strain>
    </source>
</reference>
<dbReference type="InterPro" id="IPR044600">
    <property type="entry name" value="ATL1/ATL16-like"/>
</dbReference>
<feature type="region of interest" description="Disordered" evidence="10">
    <location>
        <begin position="283"/>
        <end position="306"/>
    </location>
</feature>
<evidence type="ECO:0000259" key="12">
    <source>
        <dbReference type="PROSITE" id="PS50089"/>
    </source>
</evidence>
<keyword evidence="11" id="KW-0812">Transmembrane</keyword>
<sequence length="306" mass="34420">MAFNHRKMLVSCLRINDLNFCLHQYLPPPPPPPPPPQRELSLLLPTTIWVAGSILLFLFLVIFLYLYLTQPQRTTAATVTPGNTNRREDEEETEERELSDFHHVWRIPTVGLRRSEINSITVVGFRKGQGLTDDTECSVCLNEFEEDESLRLLPKCSHAFHINCIDTWLHSHKNCPLCRAPVLPLTKPPHPHQETETNHHQPIPTESSNNLSGGQESSTSRNLHILTRAQSDLANHCGTGRVENVRRSSSIGGSLSLCDVNNITTRSGSQFYTSFSAANLFSSSRRSRNQEPVLPNRIPSVDDNTS</sequence>
<evidence type="ECO:0000256" key="7">
    <source>
        <dbReference type="ARBA" id="ARBA00022786"/>
    </source>
</evidence>
<feature type="region of interest" description="Disordered" evidence="10">
    <location>
        <begin position="188"/>
        <end position="219"/>
    </location>
</feature>
<keyword evidence="11" id="KW-0472">Membrane</keyword>
<evidence type="ECO:0000256" key="1">
    <source>
        <dbReference type="ARBA" id="ARBA00000900"/>
    </source>
</evidence>
<evidence type="ECO:0000256" key="4">
    <source>
        <dbReference type="ARBA" id="ARBA00022679"/>
    </source>
</evidence>
<feature type="compositionally biased region" description="Polar residues" evidence="10">
    <location>
        <begin position="204"/>
        <end position="219"/>
    </location>
</feature>
<evidence type="ECO:0000256" key="3">
    <source>
        <dbReference type="ARBA" id="ARBA00012483"/>
    </source>
</evidence>
<dbReference type="RefSeq" id="XP_010491707.1">
    <property type="nucleotide sequence ID" value="XM_010493405.2"/>
</dbReference>
<dbReference type="Gene3D" id="3.30.40.10">
    <property type="entry name" value="Zinc/RING finger domain, C3HC4 (zinc finger)"/>
    <property type="match status" value="1"/>
</dbReference>
<reference evidence="14" key="2">
    <citation type="submission" date="2025-08" db="UniProtKB">
        <authorList>
            <consortium name="RefSeq"/>
        </authorList>
    </citation>
    <scope>IDENTIFICATION</scope>
    <source>
        <tissue evidence="14">Leaf</tissue>
    </source>
</reference>
<evidence type="ECO:0000256" key="2">
    <source>
        <dbReference type="ARBA" id="ARBA00004906"/>
    </source>
</evidence>
<dbReference type="CDD" id="cd16461">
    <property type="entry name" value="RING-H2_EL5-like"/>
    <property type="match status" value="1"/>
</dbReference>
<evidence type="ECO:0000256" key="9">
    <source>
        <dbReference type="PROSITE-ProRule" id="PRU00175"/>
    </source>
</evidence>
<dbReference type="Proteomes" id="UP000694864">
    <property type="component" value="Chromosome 20"/>
</dbReference>
<evidence type="ECO:0000313" key="13">
    <source>
        <dbReference type="Proteomes" id="UP000694864"/>
    </source>
</evidence>
<gene>
    <name evidence="14" type="primary">LOC104769242</name>
</gene>
<accession>A0ABM0XVS0</accession>
<name>A0ABM0XVS0_CAMSA</name>
<protein>
    <recommendedName>
        <fullName evidence="3">RING-type E3 ubiquitin transferase</fullName>
        <ecNumber evidence="3">2.3.2.27</ecNumber>
    </recommendedName>
</protein>
<dbReference type="InterPro" id="IPR001841">
    <property type="entry name" value="Znf_RING"/>
</dbReference>
<dbReference type="GeneID" id="104769242"/>
<keyword evidence="7" id="KW-0833">Ubl conjugation pathway</keyword>
<keyword evidence="4" id="KW-0808">Transferase</keyword>
<keyword evidence="13" id="KW-1185">Reference proteome</keyword>
<evidence type="ECO:0000313" key="14">
    <source>
        <dbReference type="RefSeq" id="XP_010491707.1"/>
    </source>
</evidence>
<dbReference type="EC" id="2.3.2.27" evidence="3"/>
<dbReference type="SMART" id="SM00184">
    <property type="entry name" value="RING"/>
    <property type="match status" value="1"/>
</dbReference>
<evidence type="ECO:0000256" key="5">
    <source>
        <dbReference type="ARBA" id="ARBA00022723"/>
    </source>
</evidence>
<dbReference type="PANTHER" id="PTHR46913:SF19">
    <property type="entry name" value="RING-TYPE E3 UBIQUITIN TRANSFERASE"/>
    <property type="match status" value="1"/>
</dbReference>
<feature type="transmembrane region" description="Helical" evidence="11">
    <location>
        <begin position="48"/>
        <end position="68"/>
    </location>
</feature>
<keyword evidence="11" id="KW-1133">Transmembrane helix</keyword>
<comment type="pathway">
    <text evidence="2">Protein modification; protein ubiquitination.</text>
</comment>
<dbReference type="PROSITE" id="PS50089">
    <property type="entry name" value="ZF_RING_2"/>
    <property type="match status" value="1"/>
</dbReference>
<evidence type="ECO:0000256" key="10">
    <source>
        <dbReference type="SAM" id="MobiDB-lite"/>
    </source>
</evidence>
<dbReference type="SUPFAM" id="SSF101447">
    <property type="entry name" value="Formin homology 2 domain (FH2 domain)"/>
    <property type="match status" value="1"/>
</dbReference>
<feature type="domain" description="RING-type" evidence="12">
    <location>
        <begin position="137"/>
        <end position="179"/>
    </location>
</feature>
<organism evidence="13 14">
    <name type="scientific">Camelina sativa</name>
    <name type="common">False flax</name>
    <name type="synonym">Myagrum sativum</name>
    <dbReference type="NCBI Taxonomy" id="90675"/>
    <lineage>
        <taxon>Eukaryota</taxon>
        <taxon>Viridiplantae</taxon>
        <taxon>Streptophyta</taxon>
        <taxon>Embryophyta</taxon>
        <taxon>Tracheophyta</taxon>
        <taxon>Spermatophyta</taxon>
        <taxon>Magnoliopsida</taxon>
        <taxon>eudicotyledons</taxon>
        <taxon>Gunneridae</taxon>
        <taxon>Pentapetalae</taxon>
        <taxon>rosids</taxon>
        <taxon>malvids</taxon>
        <taxon>Brassicales</taxon>
        <taxon>Brassicaceae</taxon>
        <taxon>Camelineae</taxon>
        <taxon>Camelina</taxon>
    </lineage>
</organism>
<evidence type="ECO:0000256" key="11">
    <source>
        <dbReference type="SAM" id="Phobius"/>
    </source>
</evidence>
<dbReference type="Pfam" id="PF13639">
    <property type="entry name" value="zf-RING_2"/>
    <property type="match status" value="1"/>
</dbReference>
<evidence type="ECO:0000256" key="8">
    <source>
        <dbReference type="ARBA" id="ARBA00022833"/>
    </source>
</evidence>
<keyword evidence="5" id="KW-0479">Metal-binding</keyword>
<dbReference type="SUPFAM" id="SSF57850">
    <property type="entry name" value="RING/U-box"/>
    <property type="match status" value="1"/>
</dbReference>
<dbReference type="PANTHER" id="PTHR46913">
    <property type="entry name" value="RING-H2 FINGER PROTEIN ATL16"/>
    <property type="match status" value="1"/>
</dbReference>